<evidence type="ECO:0000259" key="1">
    <source>
        <dbReference type="PROSITE" id="PS50104"/>
    </source>
</evidence>
<dbReference type="Gene3D" id="3.40.50.10140">
    <property type="entry name" value="Toll/interleukin-1 receptor homology (TIR) domain"/>
    <property type="match status" value="1"/>
</dbReference>
<dbReference type="Pfam" id="PF13676">
    <property type="entry name" value="TIR_2"/>
    <property type="match status" value="1"/>
</dbReference>
<geneLocation type="plasmid" evidence="2">
    <name>pM830MA</name>
</geneLocation>
<dbReference type="InterPro" id="IPR035897">
    <property type="entry name" value="Toll_tir_struct_dom_sf"/>
</dbReference>
<protein>
    <submittedName>
        <fullName evidence="2">TIR domain-containing protein</fullName>
    </submittedName>
</protein>
<name>A0A5C0E588_9BACT</name>
<dbReference type="GO" id="GO:0007165">
    <property type="term" value="P:signal transduction"/>
    <property type="evidence" value="ECO:0007669"/>
    <property type="project" value="InterPro"/>
</dbReference>
<keyword evidence="2" id="KW-0614">Plasmid</keyword>
<dbReference type="InterPro" id="IPR000157">
    <property type="entry name" value="TIR_dom"/>
</dbReference>
<dbReference type="EMBL" id="MK715471">
    <property type="protein sequence ID" value="QEI46241.1"/>
    <property type="molecule type" value="Genomic_DNA"/>
</dbReference>
<evidence type="ECO:0000313" key="2">
    <source>
        <dbReference type="EMBL" id="QEI46241.1"/>
    </source>
</evidence>
<proteinExistence type="predicted"/>
<dbReference type="SUPFAM" id="SSF52200">
    <property type="entry name" value="Toll/Interleukin receptor TIR domain"/>
    <property type="match status" value="1"/>
</dbReference>
<gene>
    <name evidence="2" type="ORF">pM830MA_0052</name>
</gene>
<dbReference type="PROSITE" id="PS50104">
    <property type="entry name" value="TIR"/>
    <property type="match status" value="1"/>
</dbReference>
<organism evidence="2">
    <name type="scientific">Aliarcobacter cryaerophilus</name>
    <dbReference type="NCBI Taxonomy" id="28198"/>
    <lineage>
        <taxon>Bacteria</taxon>
        <taxon>Pseudomonadati</taxon>
        <taxon>Campylobacterota</taxon>
        <taxon>Epsilonproteobacteria</taxon>
        <taxon>Campylobacterales</taxon>
        <taxon>Arcobacteraceae</taxon>
        <taxon>Aliarcobacter</taxon>
    </lineage>
</organism>
<dbReference type="AlphaFoldDB" id="A0A5C0E588"/>
<feature type="domain" description="TIR" evidence="1">
    <location>
        <begin position="31"/>
        <end position="169"/>
    </location>
</feature>
<accession>A0A5C0E588</accession>
<reference evidence="2" key="1">
    <citation type="journal article" date="2019" name="Front. Microbiol.">
        <title>Arcobacter cryaerophilus Isolated From New Zealand Mussels Harbor a Putative Virulence Plasmid.</title>
        <authorList>
            <person name="On S.L.W."/>
            <person name="Althaus D."/>
            <person name="Miller W.G."/>
            <person name="Lizamore D."/>
            <person name="Wong S.G.L."/>
            <person name="Mathai A.J."/>
            <person name="Chelikani V."/>
            <person name="Carter G.P."/>
        </authorList>
    </citation>
    <scope>NUCLEOTIDE SEQUENCE</scope>
    <source>
        <strain evidence="2">M830MA</strain>
        <plasmid evidence="2">pM830MA</plasmid>
    </source>
</reference>
<sequence>MYKELLLLLDVLDKSKEFDDILKYWKSIKKEKVKIFFSYAHKDREYLEEFKEYIKIFERNELVERWDDNELIVGEKWDYSIKEKIYSADIIIFLLSSTSLASDHIYNHELKIAFELKEMGESYVVPIIIKECLWDMTEFSEFQILPLDGKAVNSWTIREEAWASVSRGLKKAIDNIVESKQKSMQIKNTKNLNYKSVKENKSIDKKQVISNFLEIYSRWWFSIPRIINWGGERSNFEILNNMSRKEIELILLILEKENIIKSKLSEKNKDIYLYKYNN</sequence>
<dbReference type="RefSeq" id="WP_172694181.1">
    <property type="nucleotide sequence ID" value="NZ_MK715471.1"/>
</dbReference>